<reference evidence="4 6" key="1">
    <citation type="submission" date="2015-07" db="EMBL/GenBank/DDBJ databases">
        <title>Fjat-14205 dsm 2895.</title>
        <authorList>
            <person name="Liu B."/>
            <person name="Wang J."/>
            <person name="Zhu Y."/>
            <person name="Liu G."/>
            <person name="Chen Q."/>
            <person name="Chen Z."/>
            <person name="Lan J."/>
            <person name="Che J."/>
            <person name="Ge C."/>
            <person name="Shi H."/>
            <person name="Pan Z."/>
            <person name="Liu X."/>
        </authorList>
    </citation>
    <scope>NUCLEOTIDE SEQUENCE [LARGE SCALE GENOMIC DNA]</scope>
    <source>
        <strain evidence="4 6">DSM 2895</strain>
    </source>
</reference>
<dbReference type="Pfam" id="PF16244">
    <property type="entry name" value="DUF4901"/>
    <property type="match status" value="1"/>
</dbReference>
<gene>
    <name evidence="4" type="ORF">AF333_12970</name>
    <name evidence="5" type="ORF">SAMN04487909_107170</name>
</gene>
<feature type="domain" description="YcdB/YcdC repeated" evidence="3">
    <location>
        <begin position="353"/>
        <end position="502"/>
    </location>
</feature>
<sequence length="582" mass="65419">MKHSLPLAALLLASSLVPAAPALAAEGEAVQAQPAESATSNTSDAATENLVPIPPAVQKTMDRLFTLQPELKKLNIITSTIREDNQHFRVYLSDKKEEELRNSKEGMSAHLEFDEKTGELLLLNVQAAAWSSDKLPSLQLTYETAEKFLTQWLGAEERKQFGKPVSRGSSGSTAHNDDGTQTSWRERHAQFPLILNGIPVEGDVGPRIGVDASGHITSYTYSPIDLNKVTIPKPDTALPVEEIKQKIATADSLGLYYMEHQPEKYSRLLDNTKSKPALLYDLQQYGYYQPQTGKAVDTMSGKELADGQNKPTPNKKVVLYPKGEQLIVRSEEEAKQLLAKVFNNKDAVAKLRVEERRGMAWEKESPQQMYEFSTEDHKIFASVAADKKTGQVQYANLQLNTDQKAQPAKVAKDRAFATARNFLEKYASPSTTLLEWTDSTYYKEPELPSWVDKSKLPEGFTEHQPKEYSFFFYETYQGVPIMDRTYQVSVDNQTGNIVSFSLATPKDKLDLPDSKDIVTKEQALEAFLKNKSPKLQYVWPQYFDQRAPAPILVYAWDYSEGFGYVDALTGQYIIVPSEWDEE</sequence>
<dbReference type="PATRIC" id="fig|47500.8.peg.4698"/>
<feature type="compositionally biased region" description="Polar residues" evidence="1">
    <location>
        <begin position="167"/>
        <end position="182"/>
    </location>
</feature>
<reference evidence="5 7" key="2">
    <citation type="submission" date="2016-10" db="EMBL/GenBank/DDBJ databases">
        <authorList>
            <person name="de Groot N.N."/>
        </authorList>
    </citation>
    <scope>NUCLEOTIDE SEQUENCE [LARGE SCALE GENOMIC DNA]</scope>
    <source>
        <strain evidence="5 7">DSM 2895</strain>
    </source>
</reference>
<feature type="chain" id="PRO_5010414607" description="YcdB/YcdC repeated domain-containing protein" evidence="2">
    <location>
        <begin position="25"/>
        <end position="582"/>
    </location>
</feature>
<dbReference type="OrthoDB" id="2379565at2"/>
<feature type="signal peptide" evidence="2">
    <location>
        <begin position="1"/>
        <end position="24"/>
    </location>
</feature>
<keyword evidence="2" id="KW-0732">Signal</keyword>
<dbReference type="Proteomes" id="UP000037269">
    <property type="component" value="Unassembled WGS sequence"/>
</dbReference>
<evidence type="ECO:0000313" key="4">
    <source>
        <dbReference type="EMBL" id="KON96254.1"/>
    </source>
</evidence>
<feature type="region of interest" description="Disordered" evidence="1">
    <location>
        <begin position="160"/>
        <end position="182"/>
    </location>
</feature>
<protein>
    <recommendedName>
        <fullName evidence="3">YcdB/YcdC repeated domain-containing protein</fullName>
    </recommendedName>
</protein>
<dbReference type="EMBL" id="FNED01000007">
    <property type="protein sequence ID" value="SDI77323.1"/>
    <property type="molecule type" value="Genomic_DNA"/>
</dbReference>
<accession>A0A0D1UTA9</accession>
<dbReference type="EMBL" id="LGUG01000004">
    <property type="protein sequence ID" value="KON96254.1"/>
    <property type="molecule type" value="Genomic_DNA"/>
</dbReference>
<evidence type="ECO:0000313" key="6">
    <source>
        <dbReference type="Proteomes" id="UP000037269"/>
    </source>
</evidence>
<dbReference type="AlphaFoldDB" id="A0A0D1UTA9"/>
<name>A0A0D1UTA9_ANEMI</name>
<evidence type="ECO:0000256" key="2">
    <source>
        <dbReference type="SAM" id="SignalP"/>
    </source>
</evidence>
<proteinExistence type="predicted"/>
<evidence type="ECO:0000313" key="5">
    <source>
        <dbReference type="EMBL" id="SDI77323.1"/>
    </source>
</evidence>
<dbReference type="GeneID" id="42306084"/>
<organism evidence="4 6">
    <name type="scientific">Aneurinibacillus migulanus</name>
    <name type="common">Bacillus migulanus</name>
    <dbReference type="NCBI Taxonomy" id="47500"/>
    <lineage>
        <taxon>Bacteria</taxon>
        <taxon>Bacillati</taxon>
        <taxon>Bacillota</taxon>
        <taxon>Bacilli</taxon>
        <taxon>Bacillales</taxon>
        <taxon>Paenibacillaceae</taxon>
        <taxon>Aneurinibacillus group</taxon>
        <taxon>Aneurinibacillus</taxon>
    </lineage>
</organism>
<evidence type="ECO:0000259" key="3">
    <source>
        <dbReference type="Pfam" id="PF16244"/>
    </source>
</evidence>
<evidence type="ECO:0000313" key="7">
    <source>
        <dbReference type="Proteomes" id="UP000182836"/>
    </source>
</evidence>
<dbReference type="Proteomes" id="UP000182836">
    <property type="component" value="Unassembled WGS sequence"/>
</dbReference>
<dbReference type="RefSeq" id="WP_043068979.1">
    <property type="nucleotide sequence ID" value="NZ_BJOA01000057.1"/>
</dbReference>
<evidence type="ECO:0000256" key="1">
    <source>
        <dbReference type="SAM" id="MobiDB-lite"/>
    </source>
</evidence>
<dbReference type="InterPro" id="IPR032599">
    <property type="entry name" value="YcdB/YcdC_rep_domain"/>
</dbReference>
<keyword evidence="6" id="KW-1185">Reference proteome</keyword>